<keyword evidence="4 7" id="KW-0812">Transmembrane</keyword>
<dbReference type="GO" id="GO:0016787">
    <property type="term" value="F:hydrolase activity"/>
    <property type="evidence" value="ECO:0007669"/>
    <property type="project" value="UniProtKB-KW"/>
</dbReference>
<protein>
    <submittedName>
        <fullName evidence="9">Sulfatase-like hydrolase/transferase</fullName>
    </submittedName>
</protein>
<dbReference type="SUPFAM" id="SSF53649">
    <property type="entry name" value="Alkaline phosphatase-like"/>
    <property type="match status" value="1"/>
</dbReference>
<sequence length="570" mass="64386">MSLSLASFTLNPFNPSSDTRQRILRLMALTTLSSLLLMADDFIQQLFTAANQAELELRFVVVVWLFSLALWLVAMPRLVTALLVLLGGMQLIQLSHISFFGEPLSGPDIASLFSDFAEVRETGWHSFADHWHVLLAVLLPYAALITLHRWVPSRMDLPRSRWALLIIILVLGAKPYRATYRDLSSFMPGPTRSGLHNSFNAFAFYAVRLAFRPADALPPAPFLPYVLKQQPSEARHVWLVVADSLRTDRLGVLGYERNTTPNLNRLAEQGQLLARPGIAAGVSTAVSLPNLLNLIREPGQAELLRSQPHNLFSLAREAGFRTHWLSAQESKLLSHLGSRHLDVSITREDHPLLFFKRHDHALVDLLARQEWAERNFVVLNLRTAHLPYEENYDQHPEPLPLWPTARQLPREQRQANAYDNAVGYLDDVLAEIIEQFEQLEGERYLLITGDHGQLLGEQGRWGHNDLLPEVAEVPILVLAREGDASSLKSLADERWVSHYEAGIWLAQRLGWQVSNPNQQVGEHFIQGKQLFGDNMIKRVVEAPEGLRYDEPVLLSRWLKDLPAASGPSIQ</sequence>
<dbReference type="PANTHER" id="PTHR30443:SF2">
    <property type="entry name" value="PHOSPHOETHANOLAMINE TRANSFERASE EPTC"/>
    <property type="match status" value="1"/>
</dbReference>
<evidence type="ECO:0000313" key="10">
    <source>
        <dbReference type="Proteomes" id="UP000429555"/>
    </source>
</evidence>
<dbReference type="InterPro" id="IPR017850">
    <property type="entry name" value="Alkaline_phosphatase_core_sf"/>
</dbReference>
<evidence type="ECO:0000256" key="4">
    <source>
        <dbReference type="ARBA" id="ARBA00022692"/>
    </source>
</evidence>
<dbReference type="Pfam" id="PF00884">
    <property type="entry name" value="Sulfatase"/>
    <property type="match status" value="1"/>
</dbReference>
<dbReference type="PANTHER" id="PTHR30443">
    <property type="entry name" value="INNER MEMBRANE PROTEIN"/>
    <property type="match status" value="1"/>
</dbReference>
<dbReference type="AlphaFoldDB" id="A0A6I4KNQ2"/>
<keyword evidence="9" id="KW-0378">Hydrolase</keyword>
<keyword evidence="2" id="KW-1003">Cell membrane</keyword>
<evidence type="ECO:0000256" key="6">
    <source>
        <dbReference type="ARBA" id="ARBA00023136"/>
    </source>
</evidence>
<dbReference type="GO" id="GO:0016776">
    <property type="term" value="F:phosphotransferase activity, phosphate group as acceptor"/>
    <property type="evidence" value="ECO:0007669"/>
    <property type="project" value="TreeGrafter"/>
</dbReference>
<evidence type="ECO:0000313" key="9">
    <source>
        <dbReference type="EMBL" id="MVW74180.1"/>
    </source>
</evidence>
<evidence type="ECO:0000256" key="3">
    <source>
        <dbReference type="ARBA" id="ARBA00022679"/>
    </source>
</evidence>
<dbReference type="Gene3D" id="3.40.720.10">
    <property type="entry name" value="Alkaline Phosphatase, subunit A"/>
    <property type="match status" value="1"/>
</dbReference>
<feature type="transmembrane region" description="Helical" evidence="7">
    <location>
        <begin position="131"/>
        <end position="150"/>
    </location>
</feature>
<feature type="transmembrane region" description="Helical" evidence="7">
    <location>
        <begin position="162"/>
        <end position="178"/>
    </location>
</feature>
<evidence type="ECO:0000256" key="7">
    <source>
        <dbReference type="SAM" id="Phobius"/>
    </source>
</evidence>
<evidence type="ECO:0000256" key="1">
    <source>
        <dbReference type="ARBA" id="ARBA00004651"/>
    </source>
</evidence>
<accession>A0A6I4KNQ2</accession>
<organism evidence="9 10">
    <name type="scientific">Pseudomonas xionganensis</name>
    <dbReference type="NCBI Taxonomy" id="2654845"/>
    <lineage>
        <taxon>Bacteria</taxon>
        <taxon>Pseudomonadati</taxon>
        <taxon>Pseudomonadota</taxon>
        <taxon>Gammaproteobacteria</taxon>
        <taxon>Pseudomonadales</taxon>
        <taxon>Pseudomonadaceae</taxon>
        <taxon>Pseudomonas</taxon>
    </lineage>
</organism>
<dbReference type="InterPro" id="IPR058130">
    <property type="entry name" value="PEA_transf_C"/>
</dbReference>
<dbReference type="GO" id="GO:0005886">
    <property type="term" value="C:plasma membrane"/>
    <property type="evidence" value="ECO:0007669"/>
    <property type="project" value="UniProtKB-SubCell"/>
</dbReference>
<feature type="transmembrane region" description="Helical" evidence="7">
    <location>
        <begin position="23"/>
        <end position="43"/>
    </location>
</feature>
<keyword evidence="3 9" id="KW-0808">Transferase</keyword>
<dbReference type="RefSeq" id="WP_160343147.1">
    <property type="nucleotide sequence ID" value="NZ_WKJZ01000001.1"/>
</dbReference>
<reference evidence="9 10" key="1">
    <citation type="submission" date="2019-11" db="EMBL/GenBank/DDBJ databases">
        <title>Pseudomonas flavidum sp. nov., isolated from Baiyang Lake.</title>
        <authorList>
            <person name="Zhao Y."/>
        </authorList>
    </citation>
    <scope>NUCLEOTIDE SEQUENCE [LARGE SCALE GENOMIC DNA]</scope>
    <source>
        <strain evidence="10">R-22-3 w-18</strain>
    </source>
</reference>
<evidence type="ECO:0000256" key="2">
    <source>
        <dbReference type="ARBA" id="ARBA00022475"/>
    </source>
</evidence>
<dbReference type="InterPro" id="IPR040423">
    <property type="entry name" value="PEA_transferase"/>
</dbReference>
<evidence type="ECO:0000259" key="8">
    <source>
        <dbReference type="Pfam" id="PF00884"/>
    </source>
</evidence>
<feature type="domain" description="Sulfatase N-terminal" evidence="8">
    <location>
        <begin position="236"/>
        <end position="479"/>
    </location>
</feature>
<gene>
    <name evidence="9" type="ORF">GJV18_02510</name>
</gene>
<dbReference type="Proteomes" id="UP000429555">
    <property type="component" value="Unassembled WGS sequence"/>
</dbReference>
<keyword evidence="6 7" id="KW-0472">Membrane</keyword>
<keyword evidence="10" id="KW-1185">Reference proteome</keyword>
<keyword evidence="5 7" id="KW-1133">Transmembrane helix</keyword>
<evidence type="ECO:0000256" key="5">
    <source>
        <dbReference type="ARBA" id="ARBA00022989"/>
    </source>
</evidence>
<feature type="transmembrane region" description="Helical" evidence="7">
    <location>
        <begin position="55"/>
        <end position="74"/>
    </location>
</feature>
<dbReference type="GO" id="GO:0009244">
    <property type="term" value="P:lipopolysaccharide core region biosynthetic process"/>
    <property type="evidence" value="ECO:0007669"/>
    <property type="project" value="TreeGrafter"/>
</dbReference>
<name>A0A6I4KNQ2_9PSED</name>
<proteinExistence type="predicted"/>
<comment type="subcellular location">
    <subcellularLocation>
        <location evidence="1">Cell membrane</location>
        <topology evidence="1">Multi-pass membrane protein</topology>
    </subcellularLocation>
</comment>
<dbReference type="InterPro" id="IPR000917">
    <property type="entry name" value="Sulfatase_N"/>
</dbReference>
<dbReference type="EMBL" id="WKJZ01000001">
    <property type="protein sequence ID" value="MVW74180.1"/>
    <property type="molecule type" value="Genomic_DNA"/>
</dbReference>
<comment type="caution">
    <text evidence="9">The sequence shown here is derived from an EMBL/GenBank/DDBJ whole genome shotgun (WGS) entry which is preliminary data.</text>
</comment>
<dbReference type="CDD" id="cd16017">
    <property type="entry name" value="LptA"/>
    <property type="match status" value="1"/>
</dbReference>